<name>A0A2R4A3M7_9STRA</name>
<keyword evidence="3" id="KW-0496">Mitochondrion</keyword>
<dbReference type="AlphaFoldDB" id="A0A2R4A3M7"/>
<dbReference type="Gene3D" id="3.30.420.80">
    <property type="entry name" value="Ribosomal protein S11"/>
    <property type="match status" value="1"/>
</dbReference>
<dbReference type="GO" id="GO:0005840">
    <property type="term" value="C:ribosome"/>
    <property type="evidence" value="ECO:0007669"/>
    <property type="project" value="UniProtKB-KW"/>
</dbReference>
<gene>
    <name evidence="3" type="primary">rps11</name>
</gene>
<accession>A0A2R4A3M7</accession>
<keyword evidence="1 3" id="KW-0689">Ribosomal protein</keyword>
<dbReference type="EMBL" id="MF997424">
    <property type="protein sequence ID" value="AVR57680.1"/>
    <property type="molecule type" value="Genomic_DNA"/>
</dbReference>
<proteinExistence type="predicted"/>
<keyword evidence="2" id="KW-0687">Ribonucleoprotein</keyword>
<dbReference type="SUPFAM" id="SSF53137">
    <property type="entry name" value="Translational machinery components"/>
    <property type="match status" value="1"/>
</dbReference>
<dbReference type="InterPro" id="IPR036967">
    <property type="entry name" value="Ribosomal_uS11_sf"/>
</dbReference>
<dbReference type="GO" id="GO:0003735">
    <property type="term" value="F:structural constituent of ribosome"/>
    <property type="evidence" value="ECO:0007669"/>
    <property type="project" value="InterPro"/>
</dbReference>
<sequence>MSSYKSTYYNLNRFFKEIRLKKQYLKKMQNKISVLGKLKEVNYKQIISHWSFKPALSTSTIFVMYIIKISFSKKNTLFHISDSSGNIKLFYSAGSFQQTGKGKIARSTLLRKFYRLVISELKFVRKVPIAVHFKNVDSNMFWFLKKLKKKFFITVVKHFNQHPYNGCRKKKIRRKKFKGKSLTV</sequence>
<evidence type="ECO:0000256" key="1">
    <source>
        <dbReference type="ARBA" id="ARBA00022980"/>
    </source>
</evidence>
<geneLocation type="mitochondrion" evidence="3"/>
<organism evidence="3">
    <name type="scientific">Halamphora calidilacuna</name>
    <dbReference type="NCBI Taxonomy" id="2133758"/>
    <lineage>
        <taxon>Eukaryota</taxon>
        <taxon>Sar</taxon>
        <taxon>Stramenopiles</taxon>
        <taxon>Ochrophyta</taxon>
        <taxon>Bacillariophyta</taxon>
        <taxon>Bacillariophyceae</taxon>
        <taxon>Bacillariophycidae</taxon>
        <taxon>Naviculales</taxon>
        <taxon>Amphipleuraceae</taxon>
        <taxon>Halamphora</taxon>
    </lineage>
</organism>
<dbReference type="GO" id="GO:0006412">
    <property type="term" value="P:translation"/>
    <property type="evidence" value="ECO:0007669"/>
    <property type="project" value="InterPro"/>
</dbReference>
<reference evidence="3" key="1">
    <citation type="submission" date="2017-09" db="EMBL/GenBank/DDBJ databases">
        <title>Your Publication.</title>
        <authorList>
            <person name="Keepers K.G."/>
            <person name="Pogoda C.S."/>
            <person name="Hamsher S.E."/>
            <person name="Stepanek J.G."/>
            <person name="Kane N.C."/>
            <person name="Kociolek J.P."/>
        </authorList>
    </citation>
    <scope>NUCLEOTIDE SEQUENCE</scope>
</reference>
<evidence type="ECO:0000313" key="3">
    <source>
        <dbReference type="EMBL" id="AVR57680.1"/>
    </source>
</evidence>
<dbReference type="GO" id="GO:1990904">
    <property type="term" value="C:ribonucleoprotein complex"/>
    <property type="evidence" value="ECO:0007669"/>
    <property type="project" value="UniProtKB-KW"/>
</dbReference>
<evidence type="ECO:0000256" key="2">
    <source>
        <dbReference type="ARBA" id="ARBA00023274"/>
    </source>
</evidence>
<protein>
    <submittedName>
        <fullName evidence="3">Ribosomal protein S11</fullName>
    </submittedName>
</protein>